<dbReference type="EMBL" id="QGDJ01000001">
    <property type="protein sequence ID" value="PWJ22093.1"/>
    <property type="molecule type" value="Genomic_DNA"/>
</dbReference>
<feature type="chain" id="PRO_5036058871" evidence="1">
    <location>
        <begin position="20"/>
        <end position="76"/>
    </location>
</feature>
<keyword evidence="4" id="KW-1185">Reference proteome</keyword>
<proteinExistence type="predicted"/>
<name>A0A2Y9A1F6_9RHOB</name>
<keyword evidence="1" id="KW-0732">Signal</keyword>
<evidence type="ECO:0000313" key="2">
    <source>
        <dbReference type="EMBL" id="PWJ22093.1"/>
    </source>
</evidence>
<dbReference type="RefSeq" id="WP_109562680.1">
    <property type="nucleotide sequence ID" value="NZ_QGDJ01000001.1"/>
</dbReference>
<dbReference type="Proteomes" id="UP000245839">
    <property type="component" value="Unassembled WGS sequence"/>
</dbReference>
<evidence type="ECO:0000256" key="1">
    <source>
        <dbReference type="SAM" id="SignalP"/>
    </source>
</evidence>
<dbReference type="EMBL" id="UETC01000001">
    <property type="protein sequence ID" value="SSA38371.1"/>
    <property type="molecule type" value="Genomic_DNA"/>
</dbReference>
<accession>A0A2Y9A1F6</accession>
<reference evidence="2 4" key="2">
    <citation type="submission" date="2018-03" db="EMBL/GenBank/DDBJ databases">
        <title>Genomic Encyclopedia of Archaeal and Bacterial Type Strains, Phase II (KMG-II): from individual species to whole genera.</title>
        <authorList>
            <person name="Goeker M."/>
        </authorList>
    </citation>
    <scope>NUCLEOTIDE SEQUENCE [LARGE SCALE GENOMIC DNA]</scope>
    <source>
        <strain evidence="2 4">DSM 25227</strain>
    </source>
</reference>
<protein>
    <submittedName>
        <fullName evidence="3">Uncharacterized protein</fullName>
    </submittedName>
</protein>
<dbReference type="AlphaFoldDB" id="A0A2Y9A1F6"/>
<evidence type="ECO:0000313" key="4">
    <source>
        <dbReference type="Proteomes" id="UP000245839"/>
    </source>
</evidence>
<feature type="signal peptide" evidence="1">
    <location>
        <begin position="1"/>
        <end position="19"/>
    </location>
</feature>
<dbReference type="Proteomes" id="UP000251571">
    <property type="component" value="Unassembled WGS sequence"/>
</dbReference>
<dbReference type="OrthoDB" id="7659426at2"/>
<sequence>MRRALILLPLLAACNFDLGGPLSAEDFVGDDIAVTPGLASCATAIGRPDLATDPNAPMTVAEIDALLTCTASRARG</sequence>
<reference evidence="3 5" key="1">
    <citation type="submission" date="2016-10" db="EMBL/GenBank/DDBJ databases">
        <authorList>
            <person name="Cai Z."/>
        </authorList>
    </citation>
    <scope>NUCLEOTIDE SEQUENCE [LARGE SCALE GENOMIC DNA]</scope>
    <source>
        <strain evidence="3 5">DSM 25227</strain>
    </source>
</reference>
<organism evidence="3 5">
    <name type="scientific">Jannaschia seohaensis</name>
    <dbReference type="NCBI Taxonomy" id="475081"/>
    <lineage>
        <taxon>Bacteria</taxon>
        <taxon>Pseudomonadati</taxon>
        <taxon>Pseudomonadota</taxon>
        <taxon>Alphaproteobacteria</taxon>
        <taxon>Rhodobacterales</taxon>
        <taxon>Roseobacteraceae</taxon>
        <taxon>Jannaschia</taxon>
    </lineage>
</organism>
<gene>
    <name evidence="2" type="ORF">BCF38_101502</name>
    <name evidence="3" type="ORF">SAMN05421539_101502</name>
</gene>
<evidence type="ECO:0000313" key="5">
    <source>
        <dbReference type="Proteomes" id="UP000251571"/>
    </source>
</evidence>
<evidence type="ECO:0000313" key="3">
    <source>
        <dbReference type="EMBL" id="SSA38371.1"/>
    </source>
</evidence>